<evidence type="ECO:0000256" key="5">
    <source>
        <dbReference type="ARBA" id="ARBA00022989"/>
    </source>
</evidence>
<feature type="transmembrane region" description="Helical" evidence="8">
    <location>
        <begin position="288"/>
        <end position="314"/>
    </location>
</feature>
<dbReference type="InParanoid" id="A0A194XI42"/>
<dbReference type="GO" id="GO:0022857">
    <property type="term" value="F:transmembrane transporter activity"/>
    <property type="evidence" value="ECO:0007669"/>
    <property type="project" value="InterPro"/>
</dbReference>
<feature type="transmembrane region" description="Helical" evidence="8">
    <location>
        <begin position="382"/>
        <end position="399"/>
    </location>
</feature>
<feature type="transmembrane region" description="Helical" evidence="8">
    <location>
        <begin position="74"/>
        <end position="98"/>
    </location>
</feature>
<dbReference type="PANTHER" id="PTHR31806:SF1">
    <property type="entry name" value="PURINE-CYTOSINE PERMEASE FCY2-RELATED"/>
    <property type="match status" value="1"/>
</dbReference>
<reference evidence="9 10" key="1">
    <citation type="submission" date="2015-10" db="EMBL/GenBank/DDBJ databases">
        <title>Full genome of DAOMC 229536 Phialocephala scopiformis, a fungal endophyte of spruce producing the potent anti-insectan compound rugulosin.</title>
        <authorList>
            <consortium name="DOE Joint Genome Institute"/>
            <person name="Walker A.K."/>
            <person name="Frasz S.L."/>
            <person name="Seifert K.A."/>
            <person name="Miller J.D."/>
            <person name="Mondo S.J."/>
            <person name="Labutti K."/>
            <person name="Lipzen A."/>
            <person name="Dockter R."/>
            <person name="Kennedy M."/>
            <person name="Grigoriev I.V."/>
            <person name="Spatafora J.W."/>
        </authorList>
    </citation>
    <scope>NUCLEOTIDE SEQUENCE [LARGE SCALE GENOMIC DNA]</scope>
    <source>
        <strain evidence="9 10">CBS 120377</strain>
    </source>
</reference>
<dbReference type="GeneID" id="28821480"/>
<dbReference type="Gene3D" id="1.10.4160.10">
    <property type="entry name" value="Hydantoin permease"/>
    <property type="match status" value="1"/>
</dbReference>
<comment type="subcellular location">
    <subcellularLocation>
        <location evidence="1">Membrane</location>
        <topology evidence="1">Multi-pass membrane protein</topology>
    </subcellularLocation>
</comment>
<keyword evidence="6 7" id="KW-0472">Membrane</keyword>
<accession>A0A194XI42</accession>
<sequence>MDAEKGIQEKTTPVADLSPGDIDFANNDDLISNKDISSSYWGVLGKWSRKLESLGVEARGIQPVRPDERTPQSYWGLCMIWASAGLTIGTLTAGLLGPNVFNLTFNQTCAIIWGAGALGTSVSAYLAIFGKKNGLRALVNTRFIFGYYGAMIIAALNNLTNIVYGVLDCILGGQTLNTLSKGRLPTIAGMVIMGLVPWFLGTAGFKYIHYYERVAWIGPTIVFISFLAVGASHFETSMAPPTTLDTKTQTGLILSYIAVVYGSFSGWVAISADYYIYFPVKTQSWKIFLMSFLGMYVMPAFAMTCGAGLATALWTDDAWAANWSDNGSVADLLEIVLRPLGPVRYFFIFIFAWSLISNNVFNYYSISITTQIFGSKALMLPRYVYTLISCVIMVIMAIVGRNDLYTVLSDLMAIIGYWCTIYWVIFVEEHLIFRVWMNRGWDLSAWNDRKRLPTGVAAIFAFLVGCMGAILGMSEAWYTGVVGKMIGSEGGDLGSELGFLFAGVAYPVLRWVELKFVDR</sequence>
<dbReference type="OrthoDB" id="5428495at2759"/>
<feature type="transmembrane region" description="Helical" evidence="8">
    <location>
        <begin position="411"/>
        <end position="433"/>
    </location>
</feature>
<dbReference type="InterPro" id="IPR026030">
    <property type="entry name" value="Pur-cyt_permease_Fcy2/21/22"/>
</dbReference>
<dbReference type="GO" id="GO:0000329">
    <property type="term" value="C:fungal-type vacuole membrane"/>
    <property type="evidence" value="ECO:0007669"/>
    <property type="project" value="TreeGrafter"/>
</dbReference>
<dbReference type="Pfam" id="PF02133">
    <property type="entry name" value="Transp_cyt_pur"/>
    <property type="match status" value="1"/>
</dbReference>
<evidence type="ECO:0008006" key="11">
    <source>
        <dbReference type="Google" id="ProtNLM"/>
    </source>
</evidence>
<keyword evidence="4 8" id="KW-0812">Transmembrane</keyword>
<feature type="transmembrane region" description="Helical" evidence="8">
    <location>
        <begin position="110"/>
        <end position="130"/>
    </location>
</feature>
<keyword evidence="5 8" id="KW-1133">Transmembrane helix</keyword>
<proteinExistence type="inferred from homology"/>
<feature type="transmembrane region" description="Helical" evidence="8">
    <location>
        <begin position="142"/>
        <end position="167"/>
    </location>
</feature>
<evidence type="ECO:0000256" key="3">
    <source>
        <dbReference type="ARBA" id="ARBA00022448"/>
    </source>
</evidence>
<feature type="transmembrane region" description="Helical" evidence="8">
    <location>
        <begin position="493"/>
        <end position="512"/>
    </location>
</feature>
<evidence type="ECO:0000256" key="7">
    <source>
        <dbReference type="PIRNR" id="PIRNR002744"/>
    </source>
</evidence>
<evidence type="ECO:0000256" key="1">
    <source>
        <dbReference type="ARBA" id="ARBA00004141"/>
    </source>
</evidence>
<dbReference type="PANTHER" id="PTHR31806">
    <property type="entry name" value="PURINE-CYTOSINE PERMEASE FCY2-RELATED"/>
    <property type="match status" value="1"/>
</dbReference>
<evidence type="ECO:0000256" key="2">
    <source>
        <dbReference type="ARBA" id="ARBA00008974"/>
    </source>
</evidence>
<dbReference type="GO" id="GO:0005886">
    <property type="term" value="C:plasma membrane"/>
    <property type="evidence" value="ECO:0007669"/>
    <property type="project" value="TreeGrafter"/>
</dbReference>
<feature type="transmembrane region" description="Helical" evidence="8">
    <location>
        <begin position="187"/>
        <end position="207"/>
    </location>
</feature>
<keyword evidence="3 7" id="KW-0813">Transport</keyword>
<dbReference type="InterPro" id="IPR001248">
    <property type="entry name" value="Pur-cyt_permease"/>
</dbReference>
<feature type="transmembrane region" description="Helical" evidence="8">
    <location>
        <begin position="454"/>
        <end position="473"/>
    </location>
</feature>
<feature type="transmembrane region" description="Helical" evidence="8">
    <location>
        <begin position="343"/>
        <end position="361"/>
    </location>
</feature>
<name>A0A194XI42_MOLSC</name>
<evidence type="ECO:0000256" key="8">
    <source>
        <dbReference type="SAM" id="Phobius"/>
    </source>
</evidence>
<keyword evidence="10" id="KW-1185">Reference proteome</keyword>
<dbReference type="AlphaFoldDB" id="A0A194XI42"/>
<gene>
    <name evidence="9" type="ORF">LY89DRAFT_642482</name>
</gene>
<dbReference type="EMBL" id="KQ947411">
    <property type="protein sequence ID" value="KUJ19432.1"/>
    <property type="molecule type" value="Genomic_DNA"/>
</dbReference>
<evidence type="ECO:0000313" key="10">
    <source>
        <dbReference type="Proteomes" id="UP000070700"/>
    </source>
</evidence>
<organism evidence="9 10">
    <name type="scientific">Mollisia scopiformis</name>
    <name type="common">Conifer needle endophyte fungus</name>
    <name type="synonym">Phialocephala scopiformis</name>
    <dbReference type="NCBI Taxonomy" id="149040"/>
    <lineage>
        <taxon>Eukaryota</taxon>
        <taxon>Fungi</taxon>
        <taxon>Dikarya</taxon>
        <taxon>Ascomycota</taxon>
        <taxon>Pezizomycotina</taxon>
        <taxon>Leotiomycetes</taxon>
        <taxon>Helotiales</taxon>
        <taxon>Mollisiaceae</taxon>
        <taxon>Mollisia</taxon>
    </lineage>
</organism>
<protein>
    <recommendedName>
        <fullName evidence="11">Purine-cytosine permease</fullName>
    </recommendedName>
</protein>
<dbReference type="KEGG" id="psco:LY89DRAFT_642482"/>
<evidence type="ECO:0000256" key="6">
    <source>
        <dbReference type="ARBA" id="ARBA00023136"/>
    </source>
</evidence>
<evidence type="ECO:0000313" key="9">
    <source>
        <dbReference type="EMBL" id="KUJ19432.1"/>
    </source>
</evidence>
<dbReference type="PIRSF" id="PIRSF002744">
    <property type="entry name" value="Pur-cyt_permease"/>
    <property type="match status" value="1"/>
</dbReference>
<dbReference type="RefSeq" id="XP_018073787.1">
    <property type="nucleotide sequence ID" value="XM_018211754.1"/>
</dbReference>
<feature type="transmembrane region" description="Helical" evidence="8">
    <location>
        <begin position="214"/>
        <end position="233"/>
    </location>
</feature>
<evidence type="ECO:0000256" key="4">
    <source>
        <dbReference type="ARBA" id="ARBA00022692"/>
    </source>
</evidence>
<comment type="similarity">
    <text evidence="2 7">Belongs to the purine-cytosine permease (2.A.39) family.</text>
</comment>
<feature type="transmembrane region" description="Helical" evidence="8">
    <location>
        <begin position="253"/>
        <end position="276"/>
    </location>
</feature>
<dbReference type="Proteomes" id="UP000070700">
    <property type="component" value="Unassembled WGS sequence"/>
</dbReference>